<accession>A0AAU7QD81</accession>
<evidence type="ECO:0000313" key="1">
    <source>
        <dbReference type="EMBL" id="XBS71195.1"/>
    </source>
</evidence>
<dbReference type="AlphaFoldDB" id="A0AAU7QD81"/>
<gene>
    <name evidence="1" type="ORF">ABK905_09665</name>
</gene>
<reference evidence="1" key="1">
    <citation type="submission" date="2024-06" db="EMBL/GenBank/DDBJ databases">
        <authorList>
            <person name="Coelho C."/>
            <person name="Bento M."/>
            <person name="Garcia E."/>
            <person name="Camelo A."/>
            <person name="Brandao I."/>
            <person name="Espirito Santo C."/>
            <person name="Trovao J."/>
            <person name="Verissimo A."/>
            <person name="Costa J."/>
            <person name="Tiago I."/>
        </authorList>
    </citation>
    <scope>NUCLEOTIDE SEQUENCE</scope>
    <source>
        <strain evidence="1">KWT182</strain>
    </source>
</reference>
<sequence length="99" mass="11486">MNVNKPEEAMTFGELLDLISEQQRRLNVLEIAFSYLSFSLDEKANQLLINNLMLEAQNQNRDAVMQKYFSQLAEELARRVRPAVPPRLFLLMGPGPFRF</sequence>
<protein>
    <submittedName>
        <fullName evidence="1">Uncharacterized protein</fullName>
    </submittedName>
</protein>
<proteinExistence type="predicted"/>
<name>A0AAU7QD81_9GAMM</name>
<dbReference type="EMBL" id="CP157947">
    <property type="protein sequence ID" value="XBS71195.1"/>
    <property type="molecule type" value="Genomic_DNA"/>
</dbReference>
<organism evidence="1">
    <name type="scientific">Acerihabitans sp. KWT182</name>
    <dbReference type="NCBI Taxonomy" id="3157919"/>
    <lineage>
        <taxon>Bacteria</taxon>
        <taxon>Pseudomonadati</taxon>
        <taxon>Pseudomonadota</taxon>
        <taxon>Gammaproteobacteria</taxon>
        <taxon>Enterobacterales</taxon>
        <taxon>Pectobacteriaceae</taxon>
        <taxon>Acerihabitans</taxon>
    </lineage>
</organism>